<dbReference type="SUPFAM" id="SSF52777">
    <property type="entry name" value="CoA-dependent acyltransferases"/>
    <property type="match status" value="4"/>
</dbReference>
<dbReference type="Gene3D" id="3.30.559.30">
    <property type="entry name" value="Nonribosomal peptide synthetase, condensation domain"/>
    <property type="match status" value="2"/>
</dbReference>
<gene>
    <name evidence="12" type="ORF">B0T17DRAFT_586252</name>
</gene>
<dbReference type="InterPro" id="IPR036736">
    <property type="entry name" value="ACP-like_sf"/>
</dbReference>
<dbReference type="CDD" id="cd19545">
    <property type="entry name" value="FUM14_C_NRPS-like"/>
    <property type="match status" value="1"/>
</dbReference>
<dbReference type="InterPro" id="IPR001242">
    <property type="entry name" value="Condensation_dom"/>
</dbReference>
<dbReference type="GO" id="GO:0043041">
    <property type="term" value="P:amino acid activation for nonribosomal peptide biosynthetic process"/>
    <property type="evidence" value="ECO:0007669"/>
    <property type="project" value="TreeGrafter"/>
</dbReference>
<dbReference type="GO" id="GO:0016874">
    <property type="term" value="F:ligase activity"/>
    <property type="evidence" value="ECO:0007669"/>
    <property type="project" value="UniProtKB-KW"/>
</dbReference>
<name>A0AA40CD51_9PEZI</name>
<organism evidence="12 13">
    <name type="scientific">Bombardia bombarda</name>
    <dbReference type="NCBI Taxonomy" id="252184"/>
    <lineage>
        <taxon>Eukaryota</taxon>
        <taxon>Fungi</taxon>
        <taxon>Dikarya</taxon>
        <taxon>Ascomycota</taxon>
        <taxon>Pezizomycotina</taxon>
        <taxon>Sordariomycetes</taxon>
        <taxon>Sordariomycetidae</taxon>
        <taxon>Sordariales</taxon>
        <taxon>Lasiosphaeriaceae</taxon>
        <taxon>Bombardia</taxon>
    </lineage>
</organism>
<dbReference type="GO" id="GO:1902181">
    <property type="term" value="P:verruculogen biosynthetic process"/>
    <property type="evidence" value="ECO:0007669"/>
    <property type="project" value="UniProtKB-ARBA"/>
</dbReference>
<accession>A0AA40CD51</accession>
<dbReference type="NCBIfam" id="TIGR01733">
    <property type="entry name" value="AA-adenyl-dom"/>
    <property type="match status" value="1"/>
</dbReference>
<dbReference type="Gene3D" id="3.30.559.10">
    <property type="entry name" value="Chloramphenicol acetyltransferase-like domain"/>
    <property type="match status" value="2"/>
</dbReference>
<dbReference type="PANTHER" id="PTHR45527">
    <property type="entry name" value="NONRIBOSOMAL PEPTIDE SYNTHETASE"/>
    <property type="match status" value="1"/>
</dbReference>
<feature type="domain" description="Carrier" evidence="11">
    <location>
        <begin position="801"/>
        <end position="876"/>
    </location>
</feature>
<reference evidence="12" key="1">
    <citation type="submission" date="2023-06" db="EMBL/GenBank/DDBJ databases">
        <title>Genome-scale phylogeny and comparative genomics of the fungal order Sordariales.</title>
        <authorList>
            <consortium name="Lawrence Berkeley National Laboratory"/>
            <person name="Hensen N."/>
            <person name="Bonometti L."/>
            <person name="Westerberg I."/>
            <person name="Brannstrom I.O."/>
            <person name="Guillou S."/>
            <person name="Cros-Aarteil S."/>
            <person name="Calhoun S."/>
            <person name="Haridas S."/>
            <person name="Kuo A."/>
            <person name="Mondo S."/>
            <person name="Pangilinan J."/>
            <person name="Riley R."/>
            <person name="LaButti K."/>
            <person name="Andreopoulos B."/>
            <person name="Lipzen A."/>
            <person name="Chen C."/>
            <person name="Yanf M."/>
            <person name="Daum C."/>
            <person name="Ng V."/>
            <person name="Clum A."/>
            <person name="Steindorff A."/>
            <person name="Ohm R."/>
            <person name="Martin F."/>
            <person name="Silar P."/>
            <person name="Natvig D."/>
            <person name="Lalanne C."/>
            <person name="Gautier V."/>
            <person name="Ament-velasquez S.L."/>
            <person name="Kruys A."/>
            <person name="Hutchinson M.I."/>
            <person name="Powell A.J."/>
            <person name="Barry K."/>
            <person name="Miller A.N."/>
            <person name="Grigoriev I.V."/>
            <person name="Debuchy R."/>
            <person name="Gladieux P."/>
            <person name="Thoren M.H."/>
            <person name="Johannesson H."/>
        </authorList>
    </citation>
    <scope>NUCLEOTIDE SEQUENCE</scope>
    <source>
        <strain evidence="12">SMH3391-2</strain>
    </source>
</reference>
<feature type="region of interest" description="Disordered" evidence="10">
    <location>
        <begin position="9"/>
        <end position="30"/>
    </location>
</feature>
<dbReference type="FunFam" id="1.10.1200.10:FF:000028">
    <property type="entry name" value="Nonribosomal peptide synthetase 13"/>
    <property type="match status" value="1"/>
</dbReference>
<comment type="pathway">
    <text evidence="1">Mycotoxin biosynthesis.</text>
</comment>
<keyword evidence="2" id="KW-0596">Phosphopantetheine</keyword>
<dbReference type="PANTHER" id="PTHR45527:SF3">
    <property type="entry name" value="SIDEROPHORE SYNTHETASE (EUROFUNG)"/>
    <property type="match status" value="1"/>
</dbReference>
<evidence type="ECO:0000256" key="4">
    <source>
        <dbReference type="ARBA" id="ARBA00022598"/>
    </source>
</evidence>
<dbReference type="EMBL" id="JAULSR010000001">
    <property type="protein sequence ID" value="KAK0634416.1"/>
    <property type="molecule type" value="Genomic_DNA"/>
</dbReference>
<feature type="region of interest" description="Disordered" evidence="10">
    <location>
        <begin position="43"/>
        <end position="63"/>
    </location>
</feature>
<dbReference type="InterPro" id="IPR042099">
    <property type="entry name" value="ANL_N_sf"/>
</dbReference>
<keyword evidence="3" id="KW-0597">Phosphoprotein</keyword>
<dbReference type="GO" id="GO:0031177">
    <property type="term" value="F:phosphopantetheine binding"/>
    <property type="evidence" value="ECO:0007669"/>
    <property type="project" value="TreeGrafter"/>
</dbReference>
<proteinExistence type="inferred from homology"/>
<dbReference type="Proteomes" id="UP001174934">
    <property type="component" value="Unassembled WGS sequence"/>
</dbReference>
<dbReference type="SUPFAM" id="SSF56801">
    <property type="entry name" value="Acetyl-CoA synthetase-like"/>
    <property type="match status" value="1"/>
</dbReference>
<evidence type="ECO:0000256" key="10">
    <source>
        <dbReference type="SAM" id="MobiDB-lite"/>
    </source>
</evidence>
<dbReference type="FunFam" id="3.30.559.30:FF:000003">
    <property type="entry name" value="Nonribosomal peptide synthase SidD"/>
    <property type="match status" value="1"/>
</dbReference>
<dbReference type="Gene3D" id="3.30.300.30">
    <property type="match status" value="1"/>
</dbReference>
<dbReference type="FunFam" id="3.30.300.30:FF:000015">
    <property type="entry name" value="Nonribosomal peptide synthase SidD"/>
    <property type="match status" value="1"/>
</dbReference>
<evidence type="ECO:0000256" key="7">
    <source>
        <dbReference type="ARBA" id="ARBA00051337"/>
    </source>
</evidence>
<evidence type="ECO:0000256" key="1">
    <source>
        <dbReference type="ARBA" id="ARBA00004685"/>
    </source>
</evidence>
<dbReference type="InterPro" id="IPR009081">
    <property type="entry name" value="PP-bd_ACP"/>
</dbReference>
<comment type="catalytic activity">
    <reaction evidence="7">
        <text>L-proline + L-tryptophan + 2 ATP = brevianamide F + 2 AMP + 2 diphosphate + 2 H(+)</text>
        <dbReference type="Rhea" id="RHEA:35935"/>
        <dbReference type="ChEBI" id="CHEBI:15378"/>
        <dbReference type="ChEBI" id="CHEBI:30616"/>
        <dbReference type="ChEBI" id="CHEBI:33019"/>
        <dbReference type="ChEBI" id="CHEBI:57912"/>
        <dbReference type="ChEBI" id="CHEBI:60039"/>
        <dbReference type="ChEBI" id="CHEBI:64530"/>
        <dbReference type="ChEBI" id="CHEBI:456215"/>
    </reaction>
</comment>
<dbReference type="GO" id="GO:0005737">
    <property type="term" value="C:cytoplasm"/>
    <property type="evidence" value="ECO:0007669"/>
    <property type="project" value="TreeGrafter"/>
</dbReference>
<evidence type="ECO:0000256" key="9">
    <source>
        <dbReference type="ARBA" id="ARBA00079461"/>
    </source>
</evidence>
<evidence type="ECO:0000256" key="2">
    <source>
        <dbReference type="ARBA" id="ARBA00022450"/>
    </source>
</evidence>
<keyword evidence="13" id="KW-1185">Reference proteome</keyword>
<feature type="domain" description="Carrier" evidence="11">
    <location>
        <begin position="1481"/>
        <end position="1557"/>
    </location>
</feature>
<dbReference type="SUPFAM" id="SSF47336">
    <property type="entry name" value="ACP-like"/>
    <property type="match status" value="2"/>
</dbReference>
<evidence type="ECO:0000256" key="6">
    <source>
        <dbReference type="ARBA" id="ARBA00029454"/>
    </source>
</evidence>
<dbReference type="InterPro" id="IPR045851">
    <property type="entry name" value="AMP-bd_C_sf"/>
</dbReference>
<comment type="caution">
    <text evidence="12">The sequence shown here is derived from an EMBL/GenBank/DDBJ whole genome shotgun (WGS) entry which is preliminary data.</text>
</comment>
<protein>
    <recommendedName>
        <fullName evidence="8">Brevianamide F synthase</fullName>
    </recommendedName>
    <alternativeName>
        <fullName evidence="9">Fumitremorgin biosynthesis protein A</fullName>
    </alternativeName>
</protein>
<dbReference type="Pfam" id="PF00668">
    <property type="entry name" value="Condensation"/>
    <property type="match status" value="2"/>
</dbReference>
<dbReference type="InterPro" id="IPR000873">
    <property type="entry name" value="AMP-dep_synth/lig_dom"/>
</dbReference>
<comment type="similarity">
    <text evidence="6">Belongs to the NRP synthetase family.</text>
</comment>
<evidence type="ECO:0000313" key="12">
    <source>
        <dbReference type="EMBL" id="KAK0634416.1"/>
    </source>
</evidence>
<dbReference type="Pfam" id="PF00501">
    <property type="entry name" value="AMP-binding"/>
    <property type="match status" value="1"/>
</dbReference>
<dbReference type="FunFam" id="3.40.50.12780:FF:000014">
    <property type="entry name" value="Nonribosomal peptide synthetase 1"/>
    <property type="match status" value="1"/>
</dbReference>
<evidence type="ECO:0000256" key="5">
    <source>
        <dbReference type="ARBA" id="ARBA00023026"/>
    </source>
</evidence>
<dbReference type="FunFam" id="1.10.1200.10:FF:000005">
    <property type="entry name" value="Nonribosomal peptide synthetase 1"/>
    <property type="match status" value="1"/>
</dbReference>
<dbReference type="Gene3D" id="3.40.50.12780">
    <property type="entry name" value="N-terminal domain of ligase-like"/>
    <property type="match status" value="1"/>
</dbReference>
<evidence type="ECO:0000256" key="3">
    <source>
        <dbReference type="ARBA" id="ARBA00022553"/>
    </source>
</evidence>
<evidence type="ECO:0000259" key="11">
    <source>
        <dbReference type="PROSITE" id="PS50075"/>
    </source>
</evidence>
<dbReference type="CDD" id="cd05918">
    <property type="entry name" value="A_NRPS_SidN3_like"/>
    <property type="match status" value="1"/>
</dbReference>
<dbReference type="PROSITE" id="PS50075">
    <property type="entry name" value="CARRIER"/>
    <property type="match status" value="2"/>
</dbReference>
<keyword evidence="5" id="KW-0843">Virulence</keyword>
<dbReference type="PROSITE" id="PS00455">
    <property type="entry name" value="AMP_BINDING"/>
    <property type="match status" value="1"/>
</dbReference>
<dbReference type="Gene3D" id="1.10.1200.10">
    <property type="entry name" value="ACP-like"/>
    <property type="match status" value="2"/>
</dbReference>
<dbReference type="InterPro" id="IPR020845">
    <property type="entry name" value="AMP-binding_CS"/>
</dbReference>
<evidence type="ECO:0000313" key="13">
    <source>
        <dbReference type="Proteomes" id="UP001174934"/>
    </source>
</evidence>
<dbReference type="InterPro" id="IPR023213">
    <property type="entry name" value="CAT-like_dom_sf"/>
</dbReference>
<dbReference type="CDD" id="cd19542">
    <property type="entry name" value="CT_NRPS-like"/>
    <property type="match status" value="1"/>
</dbReference>
<evidence type="ECO:0000256" key="8">
    <source>
        <dbReference type="ARBA" id="ARBA00078163"/>
    </source>
</evidence>
<keyword evidence="4" id="KW-0436">Ligase</keyword>
<sequence length="2034" mass="222829">MHLVQDALDSLGGLSQSDNTPPPCIEDLHARTPDGTIEVVTRTASVPGLKSDGSDGAVISEHDDNSGDFQDALLLAWILLLQREAGEDEPVQSFTWGQKVGDGSSERAIQQFRLSTLGLEFDRTQRVPLSTFLEAVSKSTQDSATISSTTPHKTLFFNDAKEEQAPWTIQFEVARRENTLTLQALWHNSNDALTERQVQDKLETFVKILYTVVERPEAHLSELPGPVERDLGQIWAWNADMPPIIDRCMQDIISEQAAANPDKVAVTSSDGHFTYAEVEAQSTHLAHVLRQRGVKLGTNVPLCFEKSCWTIVAVLGVMKAGGAFALTDPTSQPEARLRAMVEQTGAILVVASQSQSDLAQRILPEHGQVVTVSAELFSSHSADDLAEPLPMIPASTTPLYIQFTSGSTGKPKGVVISHANYTSGAIPRAAEVGYTSSSRVFEFASYAFDVSIDCMLCTLAMGGTICIPSDADRMNDLGGAIRSSGANMAHMTPSVARVLDPAVIAELDVLGLGGEAISAADAAAWSKGKTSVIIAYGPSECTVGCTINNDYAHWKDNNGKTEFTTGNIGKGVGGVGWIVDSQDPERLMPVGAVGELLIEGPVVGIGYLGEPEKTAEVFIDEPSWLMAGYGNVPGRRGRLYMTGDLVRYDSDGSGAFVFVGRKDAQVKLRGQRVELVEIEHHLRGKLPAGVKIAAEVIKPNGGEPTLVAFLAETIAEQTENSDEEDVTFSTELAAALSGIEEILGEEIPRYMVPAAYIPLRDMPSLVSGKIDRKKLRVMGAAMTREQLSSTTKKNKQVEGGAPETEMEIALHRAWKKLLGDLVEISVHDSFFTIGGDSLRAMRLVSVARVEGITLTVADVFRYPVLKDMAVVSGKISSEQASDEAANLVPPFSLLEPGWTVEDARAEASRLCGVDEATVEDVYPCTPLQEALMALSAKVKEAYVAQRVLKMDSLKEAERLQAAFEAIANDSAILRTRVIQVSQRGLMQVLVKEPILWHTAASLAEYLEKDRDEDMDLGKPLVRFALIREGESAHIVLTMHHALYDGWSMPLVIDRVNKAYQGLPLQRPPAEFKDFIRYLNSTLDREACDTYWREQLVGATGVQFPTLPFEGYQTQADSLLELDISLGGRKLPTSANVTITLATVIRAAWVLVASQYCSGNNEIVFGETLTGRNAPIVGADQIEGPMITTVPVRVSLDRDMTIEEYLQSIAEQMIAQMPYEHAGLQHIRRLTDDALQACELRTGLVLHPAAGEAPVTGENPASGLMPAGDTEAAQEALKFNTYALMLVCSLSADGCFVMASFDSKTVDKGTMERALDQLQLVVRQLCEDGGKQRKIRDIQRLTDVDKSKLQQLSKQVRARSADSDVFECTEDEIESLWIVDAADNESGGDNLRLVPHGAVGELLVETRRELAAPATVVVERPEWLNDETAEGEGERPRLYKTGRLAKFNLEGDSPTLCILRAAQPRTNVIKKRPTTSAPSAVAATSAKQKTLRSIWSRLLNIDEDAIYLGDSFFNRGGDSITAMKLVSEARQQGLQISVAQVFANRTLFDMANVMQASPTAAVSQEGDANRTEYKPFSLLEEEATALKIDDEQDASTQEVIPAPFVERIRDSLTDKSWKITDILPARPLQEIAVRGTVDLPRFSIRYELLHFSGDVDKQKLLRACHELVARNEILRTVFVREAGTCYGVVLEDLPLPVVEYEIDGDDINAFTGQLCTLDSQTRMPYGSSFVKWFFVTNGAQCSLAFRLSHAQYDEICLPIFLHQLHQLYQDADAVPPSFPFSAFVAHTLRDSIPRAIPYWRDLLAGSTGITPFRPDTPIVSRRHFAIHRSVDISARSRDVTVATLPSATWALTLARHLGIADVVFGEVASGRSVDVPGVPDANSIAGPCWQYVPTRVRFNDSKAPIRTGHDLLAALQDQHMTTSSYDSMGLDEIVRDCTDWEPSSTQWFDSVVHQDVAHVEKLSFTGGQTASFETIYPFEEPLREWKIQAFRDGETLTLEVITFESWKEEAAGLLDELVVSLEQLVQRPWEDLNIV</sequence>
<dbReference type="InterPro" id="IPR010071">
    <property type="entry name" value="AA_adenyl_dom"/>
</dbReference>
<dbReference type="Pfam" id="PF00550">
    <property type="entry name" value="PP-binding"/>
    <property type="match status" value="2"/>
</dbReference>